<dbReference type="SUPFAM" id="SSF48150">
    <property type="entry name" value="DNA-glycosylase"/>
    <property type="match status" value="1"/>
</dbReference>
<organism evidence="1 2">
    <name type="scientific">Streptomyces venezuelae</name>
    <dbReference type="NCBI Taxonomy" id="54571"/>
    <lineage>
        <taxon>Bacteria</taxon>
        <taxon>Bacillati</taxon>
        <taxon>Actinomycetota</taxon>
        <taxon>Actinomycetes</taxon>
        <taxon>Kitasatosporales</taxon>
        <taxon>Streptomycetaceae</taxon>
        <taxon>Streptomyces</taxon>
    </lineage>
</organism>
<proteinExistence type="predicted"/>
<keyword evidence="1" id="KW-0378">Hydrolase</keyword>
<dbReference type="InterPro" id="IPR011257">
    <property type="entry name" value="DNA_glycosylase"/>
</dbReference>
<gene>
    <name evidence="1" type="ORF">DEJ46_35970</name>
</gene>
<dbReference type="OrthoDB" id="3078554at2"/>
<keyword evidence="1" id="KW-0255">Endonuclease</keyword>
<dbReference type="Proteomes" id="UP000324106">
    <property type="component" value="Chromosome"/>
</dbReference>
<evidence type="ECO:0000313" key="1">
    <source>
        <dbReference type="EMBL" id="QES23851.1"/>
    </source>
</evidence>
<name>A0A5P2B3X7_STRVZ</name>
<dbReference type="GO" id="GO:0006281">
    <property type="term" value="P:DNA repair"/>
    <property type="evidence" value="ECO:0007669"/>
    <property type="project" value="InterPro"/>
</dbReference>
<protein>
    <submittedName>
        <fullName evidence="1">Endonuclease</fullName>
    </submittedName>
</protein>
<reference evidence="1 2" key="1">
    <citation type="submission" date="2018-05" db="EMBL/GenBank/DDBJ databases">
        <title>Streptomyces venezuelae.</title>
        <authorList>
            <person name="Kim W."/>
            <person name="Lee N."/>
            <person name="Cho B.-K."/>
        </authorList>
    </citation>
    <scope>NUCLEOTIDE SEQUENCE [LARGE SCALE GENOMIC DNA]</scope>
    <source>
        <strain evidence="1 2">ATCC 15068</strain>
    </source>
</reference>
<dbReference type="AlphaFoldDB" id="A0A5P2B3X7"/>
<evidence type="ECO:0000313" key="2">
    <source>
        <dbReference type="Proteomes" id="UP000324106"/>
    </source>
</evidence>
<dbReference type="RefSeq" id="WP_150273139.1">
    <property type="nucleotide sequence ID" value="NZ_CP029194.1"/>
</dbReference>
<keyword evidence="1" id="KW-0540">Nuclease</keyword>
<dbReference type="GO" id="GO:0004519">
    <property type="term" value="F:endonuclease activity"/>
    <property type="evidence" value="ECO:0007669"/>
    <property type="project" value="UniProtKB-KW"/>
</dbReference>
<accession>A0A5P2B3X7</accession>
<sequence>MDTAEKITKLLRDHGRTYADEAGITLRDKPAPLYQLLVLTVLCSIRIRADIATSAARELFAAGLRTPRAMVASTWQERVDALGRAHYVRYDESTATALGDGAELLLGRFHGDLRELRAQAADDTAELRDLLQELPRIGPVGADIFCREVQAVWPELRPFFDERSRTTAAGLGLPHTPAGLARYVPPEDIARLAAALVRVSLSKHAAEELWAAPPTVLGAAAAG</sequence>
<dbReference type="EMBL" id="CP029194">
    <property type="protein sequence ID" value="QES23851.1"/>
    <property type="molecule type" value="Genomic_DNA"/>
</dbReference>